<dbReference type="SUPFAM" id="SSF49899">
    <property type="entry name" value="Concanavalin A-like lectins/glucanases"/>
    <property type="match status" value="1"/>
</dbReference>
<dbReference type="GO" id="GO:0004553">
    <property type="term" value="F:hydrolase activity, hydrolyzing O-glycosyl compounds"/>
    <property type="evidence" value="ECO:0007669"/>
    <property type="project" value="InterPro"/>
</dbReference>
<dbReference type="Gene3D" id="2.60.120.200">
    <property type="match status" value="1"/>
</dbReference>
<protein>
    <recommendedName>
        <fullName evidence="2">GH16 domain-containing protein</fullName>
    </recommendedName>
</protein>
<dbReference type="RefSeq" id="WP_184935044.1">
    <property type="nucleotide sequence ID" value="NZ_JACHJV010000001.1"/>
</dbReference>
<dbReference type="PROSITE" id="PS51762">
    <property type="entry name" value="GH16_2"/>
    <property type="match status" value="1"/>
</dbReference>
<gene>
    <name evidence="3" type="ORF">FHR34_001953</name>
</gene>
<keyword evidence="1" id="KW-0732">Signal</keyword>
<dbReference type="AlphaFoldDB" id="A0A7W7R020"/>
<evidence type="ECO:0000259" key="2">
    <source>
        <dbReference type="PROSITE" id="PS51762"/>
    </source>
</evidence>
<evidence type="ECO:0000313" key="3">
    <source>
        <dbReference type="EMBL" id="MBB4922960.1"/>
    </source>
</evidence>
<name>A0A7W7R020_KITKI</name>
<dbReference type="EMBL" id="JACHJV010000001">
    <property type="protein sequence ID" value="MBB4922960.1"/>
    <property type="molecule type" value="Genomic_DNA"/>
</dbReference>
<feature type="chain" id="PRO_5031013044" description="GH16 domain-containing protein" evidence="1">
    <location>
        <begin position="23"/>
        <end position="271"/>
    </location>
</feature>
<organism evidence="3 4">
    <name type="scientific">Kitasatospora kifunensis</name>
    <name type="common">Streptomyces kifunensis</name>
    <dbReference type="NCBI Taxonomy" id="58351"/>
    <lineage>
        <taxon>Bacteria</taxon>
        <taxon>Bacillati</taxon>
        <taxon>Actinomycetota</taxon>
        <taxon>Actinomycetes</taxon>
        <taxon>Kitasatosporales</taxon>
        <taxon>Streptomycetaceae</taxon>
        <taxon>Kitasatospora</taxon>
    </lineage>
</organism>
<feature type="signal peptide" evidence="1">
    <location>
        <begin position="1"/>
        <end position="22"/>
    </location>
</feature>
<comment type="caution">
    <text evidence="3">The sequence shown here is derived from an EMBL/GenBank/DDBJ whole genome shotgun (WGS) entry which is preliminary data.</text>
</comment>
<keyword evidence="4" id="KW-1185">Reference proteome</keyword>
<feature type="domain" description="GH16" evidence="2">
    <location>
        <begin position="18"/>
        <end position="266"/>
    </location>
</feature>
<sequence length="271" mass="28863">MRLISLPLGLIVALAPTVPAPADPVPFTPANFSAAKVVFTDDFHTLDVGPGRTWGWQTGAYQDCVDNQHDFKLDHLSESALSTTGGHLTITASPRSDGNWDTGLLTTGDSCDTGGDGTEIRTGDLIMAHVRLPAADSGAWPALWSWRDGQNEVDVFEWQADHPGTLEFVNQVHTGTGRYTNATVSADRWIYIGARLGADNTTWYVGPSLDHLAVAYADHSGVGADFAAYPVLSLSVNNGVYHPAPTTGTPISFSVDSLTIYRPAPTGLPDS</sequence>
<evidence type="ECO:0000256" key="1">
    <source>
        <dbReference type="SAM" id="SignalP"/>
    </source>
</evidence>
<dbReference type="Proteomes" id="UP000540506">
    <property type="component" value="Unassembled WGS sequence"/>
</dbReference>
<reference evidence="3 4" key="1">
    <citation type="submission" date="2020-08" db="EMBL/GenBank/DDBJ databases">
        <title>Sequencing the genomes of 1000 actinobacteria strains.</title>
        <authorList>
            <person name="Klenk H.-P."/>
        </authorList>
    </citation>
    <scope>NUCLEOTIDE SEQUENCE [LARGE SCALE GENOMIC DNA]</scope>
    <source>
        <strain evidence="3 4">DSM 41654</strain>
    </source>
</reference>
<dbReference type="GO" id="GO:0005975">
    <property type="term" value="P:carbohydrate metabolic process"/>
    <property type="evidence" value="ECO:0007669"/>
    <property type="project" value="InterPro"/>
</dbReference>
<proteinExistence type="predicted"/>
<accession>A0A7W7R020</accession>
<evidence type="ECO:0000313" key="4">
    <source>
        <dbReference type="Proteomes" id="UP000540506"/>
    </source>
</evidence>
<dbReference type="InterPro" id="IPR000757">
    <property type="entry name" value="Beta-glucanase-like"/>
</dbReference>
<dbReference type="InterPro" id="IPR013320">
    <property type="entry name" value="ConA-like_dom_sf"/>
</dbReference>